<evidence type="ECO:0000256" key="7">
    <source>
        <dbReference type="ARBA" id="ARBA00023237"/>
    </source>
</evidence>
<evidence type="ECO:0000256" key="4">
    <source>
        <dbReference type="ARBA" id="ARBA00022452"/>
    </source>
</evidence>
<sequence>MKIILKNICLVLMGLIWVVDSAMAQESDSEDPQLEVSVMDFDTFMKFVSEHHPLSKSAELRLKESELLEQKAKGGFDPKLYAESSEKRFDDKRYYQHSSAGVKIPTWLGLELQAGVDQSVGEYINPESKTPDGGLYYAGLSMNLLRGLTLDKRRLERKKAQQYETYNEEERKIRLNKLYQEAGNSYWNWFVAYNILDTYHKSLELSTERFEQIKRNSELGDKPALDTLIAKIQVQEQEMALKDAEIKYYKATQELGTYMWFNGSIPLALSDNVTPEALEKVLLEAPKLIEDVNVDSLLENHPIIKQNQTKIDMLMLEQRWSKEQLKPNLNLKYNVLSENVLSQDGSRAFSPLDNYKWGVSFEMPLFLRKERAGVKISELKIEEQNYANQSKQQELVAKVKVQLQTIQNNLDQLDLYSQTMNNYGSLLTAEQRLYSVGEGSLFLVNSRESNYIKAQVDWIKLFGKTRINVIDYEFISGTSDFIELKNEMESF</sequence>
<name>A0AAE3XR44_9BACT</name>
<keyword evidence="8" id="KW-0732">Signal</keyword>
<reference evidence="9" key="1">
    <citation type="submission" date="2023-07" db="EMBL/GenBank/DDBJ databases">
        <title>Genomic Encyclopedia of Type Strains, Phase IV (KMG-IV): sequencing the most valuable type-strain genomes for metagenomic binning, comparative biology and taxonomic classification.</title>
        <authorList>
            <person name="Goeker M."/>
        </authorList>
    </citation>
    <scope>NUCLEOTIDE SEQUENCE</scope>
    <source>
        <strain evidence="9">DSM 26174</strain>
    </source>
</reference>
<keyword evidence="7" id="KW-0998">Cell outer membrane</keyword>
<keyword evidence="10" id="KW-1185">Reference proteome</keyword>
<dbReference type="GO" id="GO:0015562">
    <property type="term" value="F:efflux transmembrane transporter activity"/>
    <property type="evidence" value="ECO:0007669"/>
    <property type="project" value="InterPro"/>
</dbReference>
<evidence type="ECO:0000256" key="8">
    <source>
        <dbReference type="SAM" id="SignalP"/>
    </source>
</evidence>
<feature type="chain" id="PRO_5041973188" evidence="8">
    <location>
        <begin position="25"/>
        <end position="491"/>
    </location>
</feature>
<dbReference type="InterPro" id="IPR051906">
    <property type="entry name" value="TolC-like"/>
</dbReference>
<dbReference type="PANTHER" id="PTHR30026">
    <property type="entry name" value="OUTER MEMBRANE PROTEIN TOLC"/>
    <property type="match status" value="1"/>
</dbReference>
<dbReference type="GO" id="GO:0009279">
    <property type="term" value="C:cell outer membrane"/>
    <property type="evidence" value="ECO:0007669"/>
    <property type="project" value="UniProtKB-SubCell"/>
</dbReference>
<evidence type="ECO:0000256" key="6">
    <source>
        <dbReference type="ARBA" id="ARBA00023136"/>
    </source>
</evidence>
<dbReference type="EMBL" id="JAVDQD010000005">
    <property type="protein sequence ID" value="MDR6240518.1"/>
    <property type="molecule type" value="Genomic_DNA"/>
</dbReference>
<comment type="caution">
    <text evidence="9">The sequence shown here is derived from an EMBL/GenBank/DDBJ whole genome shotgun (WGS) entry which is preliminary data.</text>
</comment>
<gene>
    <name evidence="9" type="ORF">HNQ88_003594</name>
</gene>
<comment type="subcellular location">
    <subcellularLocation>
        <location evidence="1">Cell outer membrane</location>
    </subcellularLocation>
</comment>
<dbReference type="GO" id="GO:0015288">
    <property type="term" value="F:porin activity"/>
    <property type="evidence" value="ECO:0007669"/>
    <property type="project" value="TreeGrafter"/>
</dbReference>
<dbReference type="SUPFAM" id="SSF56954">
    <property type="entry name" value="Outer membrane efflux proteins (OEP)"/>
    <property type="match status" value="1"/>
</dbReference>
<feature type="signal peptide" evidence="8">
    <location>
        <begin position="1"/>
        <end position="24"/>
    </location>
</feature>
<proteinExistence type="inferred from homology"/>
<comment type="similarity">
    <text evidence="2">Belongs to the outer membrane factor (OMF) (TC 1.B.17) family.</text>
</comment>
<keyword evidence="5" id="KW-0812">Transmembrane</keyword>
<accession>A0AAE3XR44</accession>
<keyword evidence="4" id="KW-1134">Transmembrane beta strand</keyword>
<keyword evidence="3" id="KW-0813">Transport</keyword>
<dbReference type="Gene3D" id="1.20.1600.10">
    <property type="entry name" value="Outer membrane efflux proteins (OEP)"/>
    <property type="match status" value="1"/>
</dbReference>
<evidence type="ECO:0000313" key="10">
    <source>
        <dbReference type="Proteomes" id="UP001185092"/>
    </source>
</evidence>
<evidence type="ECO:0000256" key="2">
    <source>
        <dbReference type="ARBA" id="ARBA00007613"/>
    </source>
</evidence>
<dbReference type="GO" id="GO:1990281">
    <property type="term" value="C:efflux pump complex"/>
    <property type="evidence" value="ECO:0007669"/>
    <property type="project" value="TreeGrafter"/>
</dbReference>
<protein>
    <submittedName>
        <fullName evidence="9">Outer membrane protein TolC</fullName>
    </submittedName>
</protein>
<evidence type="ECO:0000256" key="3">
    <source>
        <dbReference type="ARBA" id="ARBA00022448"/>
    </source>
</evidence>
<evidence type="ECO:0000256" key="1">
    <source>
        <dbReference type="ARBA" id="ARBA00004442"/>
    </source>
</evidence>
<dbReference type="AlphaFoldDB" id="A0AAE3XR44"/>
<dbReference type="Proteomes" id="UP001185092">
    <property type="component" value="Unassembled WGS sequence"/>
</dbReference>
<keyword evidence="6" id="KW-0472">Membrane</keyword>
<organism evidence="9 10">
    <name type="scientific">Aureibacter tunicatorum</name>
    <dbReference type="NCBI Taxonomy" id="866807"/>
    <lineage>
        <taxon>Bacteria</taxon>
        <taxon>Pseudomonadati</taxon>
        <taxon>Bacteroidota</taxon>
        <taxon>Cytophagia</taxon>
        <taxon>Cytophagales</taxon>
        <taxon>Persicobacteraceae</taxon>
        <taxon>Aureibacter</taxon>
    </lineage>
</organism>
<dbReference type="RefSeq" id="WP_309940525.1">
    <property type="nucleotide sequence ID" value="NZ_AP025306.1"/>
</dbReference>
<dbReference type="PANTHER" id="PTHR30026:SF23">
    <property type="entry name" value="TO APRF-PUTATIVE OUTER MEMBRANE EFFLUX PROTEIN OR SECRETED ALKALINE PHOSPHATASE-RELATED"/>
    <property type="match status" value="1"/>
</dbReference>
<evidence type="ECO:0000313" key="9">
    <source>
        <dbReference type="EMBL" id="MDR6240518.1"/>
    </source>
</evidence>
<dbReference type="InterPro" id="IPR003423">
    <property type="entry name" value="OMP_efflux"/>
</dbReference>
<dbReference type="Pfam" id="PF02321">
    <property type="entry name" value="OEP"/>
    <property type="match status" value="1"/>
</dbReference>
<evidence type="ECO:0000256" key="5">
    <source>
        <dbReference type="ARBA" id="ARBA00022692"/>
    </source>
</evidence>